<reference evidence="2" key="1">
    <citation type="journal article" date="2018" name="Int. J. Syst. Evol. Microbiol.">
        <title>Jatrophihabitans telluris sp. nov., isolated from sediment soil of lava forest wetlands and the emended description of the genus Jatrophihabitans.</title>
        <authorList>
            <person name="Lee K.C."/>
            <person name="Suh M.K."/>
            <person name="Eom M.K."/>
            <person name="Kim K.K."/>
            <person name="Kim J.S."/>
            <person name="Kim D.S."/>
            <person name="Ko S.H."/>
            <person name="Shin Y.K."/>
            <person name="Lee J.S."/>
        </authorList>
    </citation>
    <scope>NUCLEOTIDE SEQUENCE</scope>
    <source>
        <strain evidence="2">N237</strain>
    </source>
</reference>
<dbReference type="Gene3D" id="2.60.40.2250">
    <property type="match status" value="1"/>
</dbReference>
<dbReference type="Gene3D" id="3.10.620.30">
    <property type="match status" value="1"/>
</dbReference>
<reference evidence="2" key="2">
    <citation type="submission" date="2022-05" db="EMBL/GenBank/DDBJ databases">
        <authorList>
            <person name="Kim J.-S."/>
            <person name="Lee K."/>
            <person name="Suh M."/>
            <person name="Eom M."/>
            <person name="Kim J.-S."/>
            <person name="Kim D.-S."/>
            <person name="Ko S.-H."/>
            <person name="Shin Y."/>
            <person name="Lee J.-S."/>
        </authorList>
    </citation>
    <scope>NUCLEOTIDE SEQUENCE</scope>
    <source>
        <strain evidence="2">N237</strain>
    </source>
</reference>
<dbReference type="InterPro" id="IPR002931">
    <property type="entry name" value="Transglutaminase-like"/>
</dbReference>
<dbReference type="SMART" id="SM00460">
    <property type="entry name" value="TGc"/>
    <property type="match status" value="1"/>
</dbReference>
<name>A0ABY4QYI1_9ACTN</name>
<sequence length="271" mass="29280">MIRTVGCSIVVEVQTSARLVLQVGSADLPTKDGVLERTEELAFSLDGRPVEAVSLPAPHGGRWHVLDVDPGRFECQYQARLSGRLPAPSLRPGEDISYLHASRYAESDRLFAFARAEFAGLGRGHELLAAVREFVNGRLYYLSGWSRPTDGAVDTLLAGQGVCRDYAHLVLALLRALDVPARMVAVYAPGLSPMDFHAVAEAAVDGQWWAVDATGLAPRSSLVRIATGLDATDTAFLSSYRGDIRMLEQYVTAYSDGDLPVDDHRGAQALG</sequence>
<organism evidence="2 3">
    <name type="scientific">Jatrophihabitans telluris</name>
    <dbReference type="NCBI Taxonomy" id="2038343"/>
    <lineage>
        <taxon>Bacteria</taxon>
        <taxon>Bacillati</taxon>
        <taxon>Actinomycetota</taxon>
        <taxon>Actinomycetes</taxon>
        <taxon>Jatrophihabitantales</taxon>
        <taxon>Jatrophihabitantaceae</taxon>
        <taxon>Jatrophihabitans</taxon>
    </lineage>
</organism>
<dbReference type="Pfam" id="PF01841">
    <property type="entry name" value="Transglut_core"/>
    <property type="match status" value="1"/>
</dbReference>
<dbReference type="InterPro" id="IPR038765">
    <property type="entry name" value="Papain-like_cys_pep_sf"/>
</dbReference>
<feature type="domain" description="Transglutaminase-like" evidence="1">
    <location>
        <begin position="155"/>
        <end position="215"/>
    </location>
</feature>
<dbReference type="RefSeq" id="WP_249772219.1">
    <property type="nucleotide sequence ID" value="NZ_CP097332.1"/>
</dbReference>
<dbReference type="PANTHER" id="PTHR33490">
    <property type="entry name" value="BLR5614 PROTEIN-RELATED"/>
    <property type="match status" value="1"/>
</dbReference>
<dbReference type="SUPFAM" id="SSF54001">
    <property type="entry name" value="Cysteine proteinases"/>
    <property type="match status" value="1"/>
</dbReference>
<dbReference type="EMBL" id="CP097332">
    <property type="protein sequence ID" value="UQX88580.1"/>
    <property type="molecule type" value="Genomic_DNA"/>
</dbReference>
<gene>
    <name evidence="2" type="ORF">M6D93_00935</name>
</gene>
<evidence type="ECO:0000313" key="2">
    <source>
        <dbReference type="EMBL" id="UQX88580.1"/>
    </source>
</evidence>
<dbReference type="PANTHER" id="PTHR33490:SF12">
    <property type="entry name" value="BLL5557 PROTEIN"/>
    <property type="match status" value="1"/>
</dbReference>
<proteinExistence type="predicted"/>
<protein>
    <submittedName>
        <fullName evidence="2">Transglutaminase family protein</fullName>
    </submittedName>
</protein>
<evidence type="ECO:0000259" key="1">
    <source>
        <dbReference type="SMART" id="SM00460"/>
    </source>
</evidence>
<keyword evidence="3" id="KW-1185">Reference proteome</keyword>
<dbReference type="Proteomes" id="UP001056336">
    <property type="component" value="Chromosome"/>
</dbReference>
<accession>A0ABY4QYI1</accession>
<evidence type="ECO:0000313" key="3">
    <source>
        <dbReference type="Proteomes" id="UP001056336"/>
    </source>
</evidence>